<dbReference type="AlphaFoldDB" id="A0A560KU69"/>
<comment type="caution">
    <text evidence="3">The sequence shown here is derived from an EMBL/GenBank/DDBJ whole genome shotgun (WGS) entry which is preliminary data.</text>
</comment>
<dbReference type="GO" id="GO:0005524">
    <property type="term" value="F:ATP binding"/>
    <property type="evidence" value="ECO:0007669"/>
    <property type="project" value="InterPro"/>
</dbReference>
<evidence type="ECO:0000256" key="1">
    <source>
        <dbReference type="ARBA" id="ARBA00022777"/>
    </source>
</evidence>
<dbReference type="GO" id="GO:0016301">
    <property type="term" value="F:kinase activity"/>
    <property type="evidence" value="ECO:0007669"/>
    <property type="project" value="UniProtKB-KW"/>
</dbReference>
<dbReference type="RefSeq" id="WP_167529457.1">
    <property type="nucleotide sequence ID" value="NZ_VITY01000027.1"/>
</dbReference>
<keyword evidence="1 3" id="KW-0418">Kinase</keyword>
<dbReference type="Proteomes" id="UP000321304">
    <property type="component" value="Unassembled WGS sequence"/>
</dbReference>
<dbReference type="EMBL" id="VITY01000027">
    <property type="protein sequence ID" value="TWB86806.1"/>
    <property type="molecule type" value="Genomic_DNA"/>
</dbReference>
<keyword evidence="4" id="KW-1185">Reference proteome</keyword>
<protein>
    <submittedName>
        <fullName evidence="3">Threonine kinase</fullName>
    </submittedName>
</protein>
<dbReference type="SUPFAM" id="SSF54211">
    <property type="entry name" value="Ribosomal protein S5 domain 2-like"/>
    <property type="match status" value="1"/>
</dbReference>
<gene>
    <name evidence="3" type="ORF">FBZ93_12720</name>
</gene>
<keyword evidence="1 3" id="KW-0808">Transferase</keyword>
<feature type="domain" description="GHMP kinase N-terminal" evidence="2">
    <location>
        <begin position="104"/>
        <end position="173"/>
    </location>
</feature>
<proteinExistence type="predicted"/>
<evidence type="ECO:0000313" key="4">
    <source>
        <dbReference type="Proteomes" id="UP000321304"/>
    </source>
</evidence>
<dbReference type="Pfam" id="PF00288">
    <property type="entry name" value="GHMP_kinases_N"/>
    <property type="match status" value="1"/>
</dbReference>
<sequence>MIEIPLELPAHDLRALQSRLPKTSGVATCYPHFGELLQGAFDVAEGGHRRTTRALVSVHTPYADGSVARVTLDPSRRGKFEPEAGHTGIQVRPPHFRKCEIAARLALDAFELKGMSARLEVTTAVPESAGMGSSTSGVVASIRAVAHAVSVYRGVPIILAPHLQAKLAVAAEHSSDSLMFDCTASTVLFAQRIGKIVRMFNGALPQMRILGFDTGSAGGGFDTDRLPRARYSRDQIAAFGCALAVLERAIAEQSVALAGRVATFSATTSETAMQNPLKKPKFNELLRIKEGTGSAGIVVAHSGTVAGLIFDPTLPDLRTRVAEASTAIARLGFDRLCTFSTPY</sequence>
<reference evidence="3 4" key="1">
    <citation type="submission" date="2019-06" db="EMBL/GenBank/DDBJ databases">
        <title>Genomic Encyclopedia of Type Strains, Phase IV (KMG-V): Genome sequencing to study the core and pangenomes of soil and plant-associated prokaryotes.</title>
        <authorList>
            <person name="Whitman W."/>
        </authorList>
    </citation>
    <scope>NUCLEOTIDE SEQUENCE [LARGE SCALE GENOMIC DNA]</scope>
    <source>
        <strain evidence="3 4">BR 10355</strain>
    </source>
</reference>
<dbReference type="InterPro" id="IPR014721">
    <property type="entry name" value="Ribsml_uS5_D2-typ_fold_subgr"/>
</dbReference>
<name>A0A560KU69_9BRAD</name>
<dbReference type="InterPro" id="IPR006204">
    <property type="entry name" value="GHMP_kinase_N_dom"/>
</dbReference>
<evidence type="ECO:0000259" key="2">
    <source>
        <dbReference type="Pfam" id="PF00288"/>
    </source>
</evidence>
<evidence type="ECO:0000313" key="3">
    <source>
        <dbReference type="EMBL" id="TWB86806.1"/>
    </source>
</evidence>
<dbReference type="Gene3D" id="3.30.230.10">
    <property type="match status" value="1"/>
</dbReference>
<organism evidence="3 4">
    <name type="scientific">Bradyrhizobium macuxiense</name>
    <dbReference type="NCBI Taxonomy" id="1755647"/>
    <lineage>
        <taxon>Bacteria</taxon>
        <taxon>Pseudomonadati</taxon>
        <taxon>Pseudomonadota</taxon>
        <taxon>Alphaproteobacteria</taxon>
        <taxon>Hyphomicrobiales</taxon>
        <taxon>Nitrobacteraceae</taxon>
        <taxon>Bradyrhizobium</taxon>
    </lineage>
</organism>
<accession>A0A560KU69</accession>
<dbReference type="InterPro" id="IPR020568">
    <property type="entry name" value="Ribosomal_Su5_D2-typ_SF"/>
</dbReference>